<dbReference type="PANTHER" id="PTHR46558">
    <property type="entry name" value="TRACRIPTIONAL REGULATORY PROTEIN-RELATED-RELATED"/>
    <property type="match status" value="1"/>
</dbReference>
<dbReference type="RefSeq" id="WP_057731760.1">
    <property type="nucleotide sequence ID" value="NZ_AZFS01000016.1"/>
</dbReference>
<comment type="caution">
    <text evidence="4">The sequence shown here is derived from an EMBL/GenBank/DDBJ whole genome shotgun (WGS) entry which is preliminary data.</text>
</comment>
<dbReference type="SUPFAM" id="SSF47413">
    <property type="entry name" value="lambda repressor-like DNA-binding domains"/>
    <property type="match status" value="1"/>
</dbReference>
<feature type="transmembrane region" description="Helical" evidence="2">
    <location>
        <begin position="164"/>
        <end position="185"/>
    </location>
</feature>
<name>A0A0R1UWP2_9LACO</name>
<dbReference type="AlphaFoldDB" id="A0A0R1UWP2"/>
<proteinExistence type="predicted"/>
<evidence type="ECO:0000256" key="1">
    <source>
        <dbReference type="ARBA" id="ARBA00023125"/>
    </source>
</evidence>
<sequence>MVPLNLQHTLVVYRQQQHLTQADLAEELYTSRQTISNWETGKTYPDIQSLIRLANLYHVTVNDLVQTDLSAIQNQTAKYHLKPFSLAAITCLVAVYGLFVSLRWLPMIPTVMAIAAVTTIGLALTGYLIYLSQRLQLKTFRQIKAYLRHQPVPPITRSHTRQTVTLVLSGLVGLLIGGGLTWWIATAVLQWPL</sequence>
<dbReference type="Pfam" id="PF01381">
    <property type="entry name" value="HTH_3"/>
    <property type="match status" value="1"/>
</dbReference>
<organism evidence="4 5">
    <name type="scientific">Levilactobacillus hammesii DSM 16381</name>
    <dbReference type="NCBI Taxonomy" id="1423753"/>
    <lineage>
        <taxon>Bacteria</taxon>
        <taxon>Bacillati</taxon>
        <taxon>Bacillota</taxon>
        <taxon>Bacilli</taxon>
        <taxon>Lactobacillales</taxon>
        <taxon>Lactobacillaceae</taxon>
        <taxon>Levilactobacillus</taxon>
    </lineage>
</organism>
<evidence type="ECO:0000259" key="3">
    <source>
        <dbReference type="PROSITE" id="PS50943"/>
    </source>
</evidence>
<dbReference type="GO" id="GO:0003677">
    <property type="term" value="F:DNA binding"/>
    <property type="evidence" value="ECO:0007669"/>
    <property type="project" value="UniProtKB-KW"/>
</dbReference>
<evidence type="ECO:0000313" key="5">
    <source>
        <dbReference type="Proteomes" id="UP000051580"/>
    </source>
</evidence>
<dbReference type="PATRIC" id="fig|1423753.3.peg.1726"/>
<evidence type="ECO:0000313" key="4">
    <source>
        <dbReference type="EMBL" id="KRL97575.1"/>
    </source>
</evidence>
<dbReference type="Proteomes" id="UP000051580">
    <property type="component" value="Unassembled WGS sequence"/>
</dbReference>
<keyword evidence="2" id="KW-1133">Transmembrane helix</keyword>
<dbReference type="SMART" id="SM00530">
    <property type="entry name" value="HTH_XRE"/>
    <property type="match status" value="1"/>
</dbReference>
<keyword evidence="5" id="KW-1185">Reference proteome</keyword>
<keyword evidence="1" id="KW-0238">DNA-binding</keyword>
<evidence type="ECO:0000256" key="2">
    <source>
        <dbReference type="SAM" id="Phobius"/>
    </source>
</evidence>
<dbReference type="InterPro" id="IPR010982">
    <property type="entry name" value="Lambda_DNA-bd_dom_sf"/>
</dbReference>
<protein>
    <recommendedName>
        <fullName evidence="3">HTH cro/C1-type domain-containing protein</fullName>
    </recommendedName>
</protein>
<feature type="domain" description="HTH cro/C1-type" evidence="3">
    <location>
        <begin position="10"/>
        <end position="64"/>
    </location>
</feature>
<dbReference type="CDD" id="cd00093">
    <property type="entry name" value="HTH_XRE"/>
    <property type="match status" value="1"/>
</dbReference>
<dbReference type="PROSITE" id="PS50943">
    <property type="entry name" value="HTH_CROC1"/>
    <property type="match status" value="1"/>
</dbReference>
<gene>
    <name evidence="4" type="ORF">FD28_GL001661</name>
</gene>
<keyword evidence="2" id="KW-0812">Transmembrane</keyword>
<accession>A0A0R1UWP2</accession>
<reference evidence="4 5" key="1">
    <citation type="journal article" date="2015" name="Genome Announc.">
        <title>Expanding the biotechnology potential of lactobacilli through comparative genomics of 213 strains and associated genera.</title>
        <authorList>
            <person name="Sun Z."/>
            <person name="Harris H.M."/>
            <person name="McCann A."/>
            <person name="Guo C."/>
            <person name="Argimon S."/>
            <person name="Zhang W."/>
            <person name="Yang X."/>
            <person name="Jeffery I.B."/>
            <person name="Cooney J.C."/>
            <person name="Kagawa T.F."/>
            <person name="Liu W."/>
            <person name="Song Y."/>
            <person name="Salvetti E."/>
            <person name="Wrobel A."/>
            <person name="Rasinkangas P."/>
            <person name="Parkhill J."/>
            <person name="Rea M.C."/>
            <person name="O'Sullivan O."/>
            <person name="Ritari J."/>
            <person name="Douillard F.P."/>
            <person name="Paul Ross R."/>
            <person name="Yang R."/>
            <person name="Briner A.E."/>
            <person name="Felis G.E."/>
            <person name="de Vos W.M."/>
            <person name="Barrangou R."/>
            <person name="Klaenhammer T.R."/>
            <person name="Caufield P.W."/>
            <person name="Cui Y."/>
            <person name="Zhang H."/>
            <person name="O'Toole P.W."/>
        </authorList>
    </citation>
    <scope>NUCLEOTIDE SEQUENCE [LARGE SCALE GENOMIC DNA]</scope>
    <source>
        <strain evidence="4 5">DSM 16381</strain>
    </source>
</reference>
<dbReference type="OrthoDB" id="9805856at2"/>
<keyword evidence="2" id="KW-0472">Membrane</keyword>
<feature type="transmembrane region" description="Helical" evidence="2">
    <location>
        <begin position="111"/>
        <end position="131"/>
    </location>
</feature>
<dbReference type="InterPro" id="IPR001387">
    <property type="entry name" value="Cro/C1-type_HTH"/>
</dbReference>
<feature type="transmembrane region" description="Helical" evidence="2">
    <location>
        <begin position="84"/>
        <end position="105"/>
    </location>
</feature>
<dbReference type="PANTHER" id="PTHR46558:SF15">
    <property type="entry name" value="HELIX-TURN-HELIX DOMAIN PROTEIN"/>
    <property type="match status" value="1"/>
</dbReference>
<dbReference type="Gene3D" id="1.10.260.40">
    <property type="entry name" value="lambda repressor-like DNA-binding domains"/>
    <property type="match status" value="1"/>
</dbReference>
<dbReference type="EMBL" id="AZFS01000016">
    <property type="protein sequence ID" value="KRL97575.1"/>
    <property type="molecule type" value="Genomic_DNA"/>
</dbReference>